<reference evidence="1 2" key="1">
    <citation type="submission" date="2019-05" db="EMBL/GenBank/DDBJ databases">
        <title>Draft genome sequence of Pelagicola sp. DSW4-44.</title>
        <authorList>
            <person name="Oh J."/>
        </authorList>
    </citation>
    <scope>NUCLEOTIDE SEQUENCE [LARGE SCALE GENOMIC DNA]</scope>
    <source>
        <strain evidence="1 2">DSW4-44</strain>
    </source>
</reference>
<comment type="caution">
    <text evidence="1">The sequence shown here is derived from an EMBL/GenBank/DDBJ whole genome shotgun (WGS) entry which is preliminary data.</text>
</comment>
<evidence type="ECO:0000313" key="2">
    <source>
        <dbReference type="Proteomes" id="UP000305041"/>
    </source>
</evidence>
<organism evidence="1 2">
    <name type="scientific">Parasedimentitalea maritima</name>
    <dbReference type="NCBI Taxonomy" id="2578117"/>
    <lineage>
        <taxon>Bacteria</taxon>
        <taxon>Pseudomonadati</taxon>
        <taxon>Pseudomonadota</taxon>
        <taxon>Alphaproteobacteria</taxon>
        <taxon>Rhodobacterales</taxon>
        <taxon>Paracoccaceae</taxon>
        <taxon>Parasedimentitalea</taxon>
    </lineage>
</organism>
<evidence type="ECO:0000313" key="1">
    <source>
        <dbReference type="EMBL" id="TLP67303.1"/>
    </source>
</evidence>
<dbReference type="RefSeq" id="WP_138162517.1">
    <property type="nucleotide sequence ID" value="NZ_VAUA01000003.1"/>
</dbReference>
<gene>
    <name evidence="1" type="ORF">FEE96_08145</name>
</gene>
<name>A0ABY2UXE4_9RHOB</name>
<dbReference type="Gene3D" id="3.30.2450.20">
    <property type="match status" value="1"/>
</dbReference>
<sequence length="182" mass="20744">MTFAISFIDDAIDDRAKGSISLGSTVETFCSDLSDYSCDDYKAQWTKAINLALNERRTTAIFKSIELAENGIGHLWLYPIVPSEHAGDTSEKQALLEDFPQDASDGVYLTERFMNVTIRPENFNERHFVQYEDGTVGEELALYYLNLSSPESFFGYLHDNVSHISHWYFSNSDLKHYLSRTA</sequence>
<dbReference type="InterPro" id="IPR053755">
    <property type="entry name" value="CDI_immunity_sf"/>
</dbReference>
<keyword evidence="2" id="KW-1185">Reference proteome</keyword>
<dbReference type="EMBL" id="VAUA01000003">
    <property type="protein sequence ID" value="TLP67303.1"/>
    <property type="molecule type" value="Genomic_DNA"/>
</dbReference>
<accession>A0ABY2UXE4</accession>
<dbReference type="Proteomes" id="UP000305041">
    <property type="component" value="Unassembled WGS sequence"/>
</dbReference>
<proteinExistence type="predicted"/>
<protein>
    <submittedName>
        <fullName evidence="1">Uncharacterized protein</fullName>
    </submittedName>
</protein>